<keyword evidence="5" id="KW-1185">Reference proteome</keyword>
<feature type="domain" description="Rho guanine nucleotide exchange factor 6/7 coiled-coil" evidence="3">
    <location>
        <begin position="24"/>
        <end position="74"/>
    </location>
</feature>
<dbReference type="AlphaFoldDB" id="A0AAV4H9W8"/>
<dbReference type="Proteomes" id="UP000762676">
    <property type="component" value="Unassembled WGS sequence"/>
</dbReference>
<feature type="region of interest" description="Disordered" evidence="2">
    <location>
        <begin position="81"/>
        <end position="110"/>
    </location>
</feature>
<dbReference type="EMBL" id="BMAT01008887">
    <property type="protein sequence ID" value="GFR94534.1"/>
    <property type="molecule type" value="Genomic_DNA"/>
</dbReference>
<evidence type="ECO:0000259" key="3">
    <source>
        <dbReference type="Pfam" id="PF16523"/>
    </source>
</evidence>
<evidence type="ECO:0000256" key="2">
    <source>
        <dbReference type="SAM" id="MobiDB-lite"/>
    </source>
</evidence>
<evidence type="ECO:0000313" key="4">
    <source>
        <dbReference type="EMBL" id="GFR94534.1"/>
    </source>
</evidence>
<evidence type="ECO:0000256" key="1">
    <source>
        <dbReference type="SAM" id="Coils"/>
    </source>
</evidence>
<gene>
    <name evidence="4" type="ORF">ElyMa_004405900</name>
</gene>
<reference evidence="4 5" key="1">
    <citation type="journal article" date="2021" name="Elife">
        <title>Chloroplast acquisition without the gene transfer in kleptoplastic sea slugs, Plakobranchus ocellatus.</title>
        <authorList>
            <person name="Maeda T."/>
            <person name="Takahashi S."/>
            <person name="Yoshida T."/>
            <person name="Shimamura S."/>
            <person name="Takaki Y."/>
            <person name="Nagai Y."/>
            <person name="Toyoda A."/>
            <person name="Suzuki Y."/>
            <person name="Arimoto A."/>
            <person name="Ishii H."/>
            <person name="Satoh N."/>
            <person name="Nishiyama T."/>
            <person name="Hasebe M."/>
            <person name="Maruyama T."/>
            <person name="Minagawa J."/>
            <person name="Obokata J."/>
            <person name="Shigenobu S."/>
        </authorList>
    </citation>
    <scope>NUCLEOTIDE SEQUENCE [LARGE SCALE GENOMIC DNA]</scope>
</reference>
<protein>
    <submittedName>
        <fullName evidence="4">Rho guanine nucleotide exchange factor 7</fullName>
    </submittedName>
</protein>
<name>A0AAV4H9W8_9GAST</name>
<feature type="compositionally biased region" description="Polar residues" evidence="2">
    <location>
        <begin position="99"/>
        <end position="110"/>
    </location>
</feature>
<accession>A0AAV4H9W8</accession>
<dbReference type="InterPro" id="IPR032409">
    <property type="entry name" value="GEF6/7_CC"/>
</dbReference>
<sequence>MVLHLRIILLTFNLFEVVFCLLLHRTVVDTVYALQDRVKELEQEQRRLRADVDEERRCRRKLELLVKQQISKFMGISCSAEADGSGGGPGDPSVAPSSQDGIPSSQDGGS</sequence>
<evidence type="ECO:0000313" key="5">
    <source>
        <dbReference type="Proteomes" id="UP000762676"/>
    </source>
</evidence>
<comment type="caution">
    <text evidence="4">The sequence shown here is derived from an EMBL/GenBank/DDBJ whole genome shotgun (WGS) entry which is preliminary data.</text>
</comment>
<dbReference type="Gene3D" id="1.20.5.390">
    <property type="entry name" value="L1 transposable element, trimerization domain"/>
    <property type="match status" value="1"/>
</dbReference>
<dbReference type="Pfam" id="PF16523">
    <property type="entry name" value="betaPIX_CC"/>
    <property type="match status" value="1"/>
</dbReference>
<feature type="coiled-coil region" evidence="1">
    <location>
        <begin position="31"/>
        <end position="58"/>
    </location>
</feature>
<organism evidence="4 5">
    <name type="scientific">Elysia marginata</name>
    <dbReference type="NCBI Taxonomy" id="1093978"/>
    <lineage>
        <taxon>Eukaryota</taxon>
        <taxon>Metazoa</taxon>
        <taxon>Spiralia</taxon>
        <taxon>Lophotrochozoa</taxon>
        <taxon>Mollusca</taxon>
        <taxon>Gastropoda</taxon>
        <taxon>Heterobranchia</taxon>
        <taxon>Euthyneura</taxon>
        <taxon>Panpulmonata</taxon>
        <taxon>Sacoglossa</taxon>
        <taxon>Placobranchoidea</taxon>
        <taxon>Plakobranchidae</taxon>
        <taxon>Elysia</taxon>
    </lineage>
</organism>
<proteinExistence type="predicted"/>
<keyword evidence="1" id="KW-0175">Coiled coil</keyword>